<comment type="similarity">
    <text evidence="2 6">Belongs to the pseudouridine synthase RluA family.</text>
</comment>
<comment type="caution">
    <text evidence="8">The sequence shown here is derived from an EMBL/GenBank/DDBJ whole genome shotgun (WGS) entry which is preliminary data.</text>
</comment>
<dbReference type="PANTHER" id="PTHR21600">
    <property type="entry name" value="MITOCHONDRIAL RNA PSEUDOURIDINE SYNTHASE"/>
    <property type="match status" value="1"/>
</dbReference>
<dbReference type="InterPro" id="IPR050188">
    <property type="entry name" value="RluA_PseudoU_synthase"/>
</dbReference>
<name>A0A938Y2W4_9BACL</name>
<dbReference type="Pfam" id="PF00849">
    <property type="entry name" value="PseudoU_synth_2"/>
    <property type="match status" value="1"/>
</dbReference>
<dbReference type="CDD" id="cd02869">
    <property type="entry name" value="PseudoU_synth_RluA_like"/>
    <property type="match status" value="1"/>
</dbReference>
<evidence type="ECO:0000256" key="6">
    <source>
        <dbReference type="RuleBase" id="RU362028"/>
    </source>
</evidence>
<dbReference type="PANTHER" id="PTHR21600:SF71">
    <property type="entry name" value="PSEUDOURIDINE SYNTHASE"/>
    <property type="match status" value="1"/>
</dbReference>
<protein>
    <recommendedName>
        <fullName evidence="6">Pseudouridine synthase</fullName>
        <ecNumber evidence="6">5.4.99.-</ecNumber>
    </recommendedName>
</protein>
<keyword evidence="3 6" id="KW-0413">Isomerase</keyword>
<proteinExistence type="inferred from homology"/>
<dbReference type="EMBL" id="JAFBEB010000005">
    <property type="protein sequence ID" value="MBM7590230.1"/>
    <property type="molecule type" value="Genomic_DNA"/>
</dbReference>
<dbReference type="GO" id="GO:0140098">
    <property type="term" value="F:catalytic activity, acting on RNA"/>
    <property type="evidence" value="ECO:0007669"/>
    <property type="project" value="UniProtKB-ARBA"/>
</dbReference>
<feature type="domain" description="Pseudouridine synthase RsuA/RluA-like" evidence="7">
    <location>
        <begin position="96"/>
        <end position="246"/>
    </location>
</feature>
<dbReference type="Gene3D" id="3.30.2350.10">
    <property type="entry name" value="Pseudouridine synthase"/>
    <property type="match status" value="1"/>
</dbReference>
<evidence type="ECO:0000256" key="4">
    <source>
        <dbReference type="PIRSR" id="PIRSR606225-1"/>
    </source>
</evidence>
<dbReference type="Proteomes" id="UP000717624">
    <property type="component" value="Unassembled WGS sequence"/>
</dbReference>
<keyword evidence="9" id="KW-1185">Reference proteome</keyword>
<dbReference type="GO" id="GO:0009982">
    <property type="term" value="F:pseudouridine synthase activity"/>
    <property type="evidence" value="ECO:0007669"/>
    <property type="project" value="InterPro"/>
</dbReference>
<comment type="function">
    <text evidence="6">Responsible for synthesis of pseudouridine from uracil.</text>
</comment>
<comment type="catalytic activity">
    <reaction evidence="1 6">
        <text>a uridine in RNA = a pseudouridine in RNA</text>
        <dbReference type="Rhea" id="RHEA:48348"/>
        <dbReference type="Rhea" id="RHEA-COMP:12068"/>
        <dbReference type="Rhea" id="RHEA-COMP:12069"/>
        <dbReference type="ChEBI" id="CHEBI:65314"/>
        <dbReference type="ChEBI" id="CHEBI:65315"/>
    </reaction>
</comment>
<evidence type="ECO:0000256" key="5">
    <source>
        <dbReference type="PROSITE-ProRule" id="PRU00182"/>
    </source>
</evidence>
<reference evidence="8" key="1">
    <citation type="submission" date="2021-01" db="EMBL/GenBank/DDBJ databases">
        <title>Genomic Encyclopedia of Type Strains, Phase IV (KMG-IV): sequencing the most valuable type-strain genomes for metagenomic binning, comparative biology and taxonomic classification.</title>
        <authorList>
            <person name="Goeker M."/>
        </authorList>
    </citation>
    <scope>NUCLEOTIDE SEQUENCE</scope>
    <source>
        <strain evidence="8">DSM 25523</strain>
    </source>
</reference>
<sequence length="307" mass="34322">MANNWLEYVVTAEDAGMTVEQIIRGKLAVSGRMLQRLTRSKGIQLNRKPPFLGRQVKEGDRVSVRIAERTPSAKETTAQPSARLAALDILFEDEFYLIVNKRAGMMTHPINKEQTETLVDVVRLYLQGKGETGAVHPVHRLDKQTSGAVLLAKNSYAHQLADRALRNKDIRREYLAVLSGHLSEESGTIAAPIGRDHSHPTKRRVVKQGEPAVTHFQVVARSEQFTLVRIELETGRTHQIRVHFQHLGYPLLGDTLYGGEKGLSHQALHAIALSFIHPVHKQEVSVEAALPKDLAEFLARTFPSHTR</sequence>
<dbReference type="SUPFAM" id="SSF55120">
    <property type="entry name" value="Pseudouridine synthase"/>
    <property type="match status" value="1"/>
</dbReference>
<evidence type="ECO:0000256" key="2">
    <source>
        <dbReference type="ARBA" id="ARBA00010876"/>
    </source>
</evidence>
<dbReference type="PROSITE" id="PS01129">
    <property type="entry name" value="PSI_RLU"/>
    <property type="match status" value="1"/>
</dbReference>
<dbReference type="EC" id="5.4.99.-" evidence="6"/>
<accession>A0A938Y2W4</accession>
<dbReference type="InterPro" id="IPR006145">
    <property type="entry name" value="PsdUridine_synth_RsuA/RluA"/>
</dbReference>
<gene>
    <name evidence="8" type="ORF">JOD01_001834</name>
</gene>
<evidence type="ECO:0000313" key="8">
    <source>
        <dbReference type="EMBL" id="MBM7590230.1"/>
    </source>
</evidence>
<evidence type="ECO:0000313" key="9">
    <source>
        <dbReference type="Proteomes" id="UP000717624"/>
    </source>
</evidence>
<feature type="active site" evidence="4">
    <location>
        <position position="142"/>
    </location>
</feature>
<evidence type="ECO:0000259" key="7">
    <source>
        <dbReference type="Pfam" id="PF00849"/>
    </source>
</evidence>
<dbReference type="GO" id="GO:0003723">
    <property type="term" value="F:RNA binding"/>
    <property type="evidence" value="ECO:0007669"/>
    <property type="project" value="UniProtKB-KW"/>
</dbReference>
<dbReference type="PROSITE" id="PS50889">
    <property type="entry name" value="S4"/>
    <property type="match status" value="1"/>
</dbReference>
<keyword evidence="5" id="KW-0694">RNA-binding</keyword>
<dbReference type="RefSeq" id="WP_338028544.1">
    <property type="nucleotide sequence ID" value="NZ_BAABIN010000020.1"/>
</dbReference>
<evidence type="ECO:0000256" key="1">
    <source>
        <dbReference type="ARBA" id="ARBA00000073"/>
    </source>
</evidence>
<dbReference type="InterPro" id="IPR006225">
    <property type="entry name" value="PsdUridine_synth_RluC/D"/>
</dbReference>
<dbReference type="AlphaFoldDB" id="A0A938Y2W4"/>
<dbReference type="InterPro" id="IPR006224">
    <property type="entry name" value="PsdUridine_synth_RluA-like_CS"/>
</dbReference>
<dbReference type="NCBIfam" id="TIGR00005">
    <property type="entry name" value="rluA_subfam"/>
    <property type="match status" value="1"/>
</dbReference>
<dbReference type="FunFam" id="3.30.2350.10:FF:000005">
    <property type="entry name" value="Pseudouridine synthase"/>
    <property type="match status" value="1"/>
</dbReference>
<organism evidence="8 9">
    <name type="scientific">Brevibacillus fulvus</name>
    <dbReference type="NCBI Taxonomy" id="1125967"/>
    <lineage>
        <taxon>Bacteria</taxon>
        <taxon>Bacillati</taxon>
        <taxon>Bacillota</taxon>
        <taxon>Bacilli</taxon>
        <taxon>Bacillales</taxon>
        <taxon>Paenibacillaceae</taxon>
        <taxon>Brevibacillus</taxon>
    </lineage>
</organism>
<dbReference type="GO" id="GO:0000455">
    <property type="term" value="P:enzyme-directed rRNA pseudouridine synthesis"/>
    <property type="evidence" value="ECO:0007669"/>
    <property type="project" value="TreeGrafter"/>
</dbReference>
<evidence type="ECO:0000256" key="3">
    <source>
        <dbReference type="ARBA" id="ARBA00023235"/>
    </source>
</evidence>
<dbReference type="InterPro" id="IPR020103">
    <property type="entry name" value="PsdUridine_synth_cat_dom_sf"/>
</dbReference>